<feature type="domain" description="Outer membrane protein beta-barrel" evidence="3">
    <location>
        <begin position="7"/>
        <end position="134"/>
    </location>
</feature>
<dbReference type="EMBL" id="LDJH01000031">
    <property type="protein sequence ID" value="KRG54598.1"/>
    <property type="molecule type" value="Genomic_DNA"/>
</dbReference>
<feature type="chain" id="PRO_5006392157" description="Outer membrane protein beta-barrel domain-containing protein" evidence="2">
    <location>
        <begin position="21"/>
        <end position="213"/>
    </location>
</feature>
<evidence type="ECO:0000313" key="4">
    <source>
        <dbReference type="EMBL" id="KRG54598.1"/>
    </source>
</evidence>
<dbReference type="OrthoDB" id="6048657at2"/>
<proteinExistence type="predicted"/>
<comment type="caution">
    <text evidence="4">The sequence shown here is derived from an EMBL/GenBank/DDBJ whole genome shotgun (WGS) entry which is preliminary data.</text>
</comment>
<dbReference type="Pfam" id="PF13505">
    <property type="entry name" value="OMP_b-brl"/>
    <property type="match status" value="1"/>
</dbReference>
<evidence type="ECO:0000256" key="1">
    <source>
        <dbReference type="ARBA" id="ARBA00022729"/>
    </source>
</evidence>
<dbReference type="Gene3D" id="2.40.160.10">
    <property type="entry name" value="Porin"/>
    <property type="match status" value="1"/>
</dbReference>
<dbReference type="InterPro" id="IPR023614">
    <property type="entry name" value="Porin_dom_sf"/>
</dbReference>
<organism evidence="4 5">
    <name type="scientific">Stenotrophomonas koreensis</name>
    <dbReference type="NCBI Taxonomy" id="266128"/>
    <lineage>
        <taxon>Bacteria</taxon>
        <taxon>Pseudomonadati</taxon>
        <taxon>Pseudomonadota</taxon>
        <taxon>Gammaproteobacteria</taxon>
        <taxon>Lysobacterales</taxon>
        <taxon>Lysobacteraceae</taxon>
        <taxon>Stenotrophomonas</taxon>
    </lineage>
</organism>
<accession>A0A0R0BBA3</accession>
<name>A0A0R0BBA3_9GAMM</name>
<evidence type="ECO:0000259" key="3">
    <source>
        <dbReference type="Pfam" id="PF13505"/>
    </source>
</evidence>
<dbReference type="STRING" id="266128.ABB25_13665"/>
<keyword evidence="5" id="KW-1185">Reference proteome</keyword>
<evidence type="ECO:0000256" key="2">
    <source>
        <dbReference type="SAM" id="SignalP"/>
    </source>
</evidence>
<sequence length="213" mass="22826">MRKTLILAALLAATPLAAHATENLSYTYAEAGFTRAEADMDFLGTLKGNGGYVRGAYAFTPSTHVFGSYSNLSESDGAGQIRAKYTLQQAELGLGWHMNMSERVDFTADIAYVRVKDTLKVSGIPVESGFADFNGKWEDSINAGRATLGLRGTPSARTEAWVRAGAMDGSKMDSEFVGTLGGQVKFNPTWGLVGEVQWIGDVTQYSAGVRASF</sequence>
<keyword evidence="1 2" id="KW-0732">Signal</keyword>
<dbReference type="InterPro" id="IPR027385">
    <property type="entry name" value="Beta-barrel_OMP"/>
</dbReference>
<dbReference type="Proteomes" id="UP000051254">
    <property type="component" value="Unassembled WGS sequence"/>
</dbReference>
<protein>
    <recommendedName>
        <fullName evidence="3">Outer membrane protein beta-barrel domain-containing protein</fullName>
    </recommendedName>
</protein>
<dbReference type="PATRIC" id="fig|266128.3.peg.1863"/>
<feature type="signal peptide" evidence="2">
    <location>
        <begin position="1"/>
        <end position="20"/>
    </location>
</feature>
<evidence type="ECO:0000313" key="5">
    <source>
        <dbReference type="Proteomes" id="UP000051254"/>
    </source>
</evidence>
<gene>
    <name evidence="4" type="ORF">ABB25_13665</name>
</gene>
<dbReference type="RefSeq" id="WP_057667748.1">
    <property type="nucleotide sequence ID" value="NZ_LDJH01000031.1"/>
</dbReference>
<dbReference type="AlphaFoldDB" id="A0A0R0BBA3"/>
<dbReference type="SUPFAM" id="SSF56935">
    <property type="entry name" value="Porins"/>
    <property type="match status" value="1"/>
</dbReference>
<reference evidence="4 5" key="1">
    <citation type="submission" date="2015-05" db="EMBL/GenBank/DDBJ databases">
        <title>Genome sequencing and analysis of members of genus Stenotrophomonas.</title>
        <authorList>
            <person name="Patil P.P."/>
            <person name="Midha S."/>
            <person name="Patil P.B."/>
        </authorList>
    </citation>
    <scope>NUCLEOTIDE SEQUENCE [LARGE SCALE GENOMIC DNA]</scope>
    <source>
        <strain evidence="4 5">DSM 17805</strain>
    </source>
</reference>